<dbReference type="AlphaFoldDB" id="H1VH49"/>
<name>H1VH49_COLHI</name>
<evidence type="ECO:0000256" key="1">
    <source>
        <dbReference type="SAM" id="MobiDB-lite"/>
    </source>
</evidence>
<protein>
    <submittedName>
        <fullName evidence="2">Uncharacterized protein</fullName>
    </submittedName>
</protein>
<accession>H1VH49</accession>
<evidence type="ECO:0000313" key="3">
    <source>
        <dbReference type="Proteomes" id="UP000007174"/>
    </source>
</evidence>
<dbReference type="HOGENOM" id="CLU_2831075_0_0_1"/>
<sequence>MDRLDESTWHTVQTLPGPNPAQPSPGVGDWGGESVDSRERKPAAVRQRQTQQGLQSEPQGAPAVKP</sequence>
<proteinExistence type="predicted"/>
<evidence type="ECO:0000313" key="2">
    <source>
        <dbReference type="EMBL" id="CCF39552.1"/>
    </source>
</evidence>
<gene>
    <name evidence="2" type="ORF">CH063_10360</name>
</gene>
<feature type="region of interest" description="Disordered" evidence="1">
    <location>
        <begin position="1"/>
        <end position="66"/>
    </location>
</feature>
<feature type="compositionally biased region" description="Polar residues" evidence="1">
    <location>
        <begin position="47"/>
        <end position="58"/>
    </location>
</feature>
<reference evidence="3" key="1">
    <citation type="journal article" date="2012" name="Nat. Genet.">
        <title>Lifestyle transitions in plant pathogenic Colletotrichum fungi deciphered by genome and transcriptome analyses.</title>
        <authorList>
            <person name="O'Connell R.J."/>
            <person name="Thon M.R."/>
            <person name="Hacquard S."/>
            <person name="Amyotte S.G."/>
            <person name="Kleemann J."/>
            <person name="Torres M.F."/>
            <person name="Damm U."/>
            <person name="Buiate E.A."/>
            <person name="Epstein L."/>
            <person name="Alkan N."/>
            <person name="Altmueller J."/>
            <person name="Alvarado-Balderrama L."/>
            <person name="Bauser C.A."/>
            <person name="Becker C."/>
            <person name="Birren B.W."/>
            <person name="Chen Z."/>
            <person name="Choi J."/>
            <person name="Crouch J.A."/>
            <person name="Duvick J.P."/>
            <person name="Farman M.A."/>
            <person name="Gan P."/>
            <person name="Heiman D."/>
            <person name="Henrissat B."/>
            <person name="Howard R.J."/>
            <person name="Kabbage M."/>
            <person name="Koch C."/>
            <person name="Kracher B."/>
            <person name="Kubo Y."/>
            <person name="Law A.D."/>
            <person name="Lebrun M.-H."/>
            <person name="Lee Y.-H."/>
            <person name="Miyara I."/>
            <person name="Moore N."/>
            <person name="Neumann U."/>
            <person name="Nordstroem K."/>
            <person name="Panaccione D.G."/>
            <person name="Panstruga R."/>
            <person name="Place M."/>
            <person name="Proctor R.H."/>
            <person name="Prusky D."/>
            <person name="Rech G."/>
            <person name="Reinhardt R."/>
            <person name="Rollins J.A."/>
            <person name="Rounsley S."/>
            <person name="Schardl C.L."/>
            <person name="Schwartz D.C."/>
            <person name="Shenoy N."/>
            <person name="Shirasu K."/>
            <person name="Sikhakolli U.R."/>
            <person name="Stueber K."/>
            <person name="Sukno S.A."/>
            <person name="Sweigard J.A."/>
            <person name="Takano Y."/>
            <person name="Takahara H."/>
            <person name="Trail F."/>
            <person name="van der Does H.C."/>
            <person name="Voll L.M."/>
            <person name="Will I."/>
            <person name="Young S."/>
            <person name="Zeng Q."/>
            <person name="Zhang J."/>
            <person name="Zhou S."/>
            <person name="Dickman M.B."/>
            <person name="Schulze-Lefert P."/>
            <person name="Ver Loren van Themaat E."/>
            <person name="Ma L.-J."/>
            <person name="Vaillancourt L.J."/>
        </authorList>
    </citation>
    <scope>NUCLEOTIDE SEQUENCE [LARGE SCALE GENOMIC DNA]</scope>
    <source>
        <strain evidence="3">IMI 349063</strain>
    </source>
</reference>
<organism evidence="2 3">
    <name type="scientific">Colletotrichum higginsianum (strain IMI 349063)</name>
    <name type="common">Crucifer anthracnose fungus</name>
    <dbReference type="NCBI Taxonomy" id="759273"/>
    <lineage>
        <taxon>Eukaryota</taxon>
        <taxon>Fungi</taxon>
        <taxon>Dikarya</taxon>
        <taxon>Ascomycota</taxon>
        <taxon>Pezizomycotina</taxon>
        <taxon>Sordariomycetes</taxon>
        <taxon>Hypocreomycetidae</taxon>
        <taxon>Glomerellales</taxon>
        <taxon>Glomerellaceae</taxon>
        <taxon>Colletotrichum</taxon>
        <taxon>Colletotrichum destructivum species complex</taxon>
    </lineage>
</organism>
<dbReference type="EMBL" id="CACQ02003561">
    <property type="protein sequence ID" value="CCF39552.1"/>
    <property type="molecule type" value="Genomic_DNA"/>
</dbReference>
<dbReference type="Proteomes" id="UP000007174">
    <property type="component" value="Unassembled WGS sequence"/>
</dbReference>